<dbReference type="Gene3D" id="3.40.30.120">
    <property type="match status" value="1"/>
</dbReference>
<accession>A0A2T0GT24</accession>
<dbReference type="InterPro" id="IPR002938">
    <property type="entry name" value="FAD-bd"/>
</dbReference>
<comment type="caution">
    <text evidence="5">The sequence shown here is derived from an EMBL/GenBank/DDBJ whole genome shotgun (WGS) entry which is preliminary data.</text>
</comment>
<dbReference type="RefSeq" id="WP_106114842.1">
    <property type="nucleotide sequence ID" value="NZ_PVSR01000037.1"/>
</dbReference>
<evidence type="ECO:0000313" key="6">
    <source>
        <dbReference type="Proteomes" id="UP000239352"/>
    </source>
</evidence>
<dbReference type="SUPFAM" id="SSF51905">
    <property type="entry name" value="FAD/NAD(P)-binding domain"/>
    <property type="match status" value="1"/>
</dbReference>
<sequence length="499" mass="54069">MTEPDVDVLIAGGGPVGLLLANELRKRGVPVVVAEATETIRQEPRAGTLHARTVQSLTRSGYLNAPDGNSSGKHSVPFHFAGLSGLTIHSPASEGNPLLNLPQEELERDLERSARQRGTDLRRGHRVTGIRPHDTAVEVTVESPRGEYSVRASYVVGADGARSTVREQAAVTNDTRSPTFGAVLGMVRLTEPDKVPGGWSQGPTGWTLINPNPTGHSRVIAHEFTRPLPDHRSPLDLTELRTRTSRILGFEVGMSDPDFLTRFSDFCRLADSFRTGRVLLAGDAAHVHSPLGGQGVNLGLQDALNLGWKLSLVVSGSAGEDLLDGYHAERWAAARRVVDNTRAQAALMRPGEEVDRLRELFGELLELDEANELVQRRISGQAVTYEPLDPTDTLHEGRFQPNLGLTGPDGRTSVVELLTPGNGVLLLGQHACPALEDAARAWKDRVEVHRVDPDEPQRWNAALLRPDGYLAWTDAAGDVSATGLERHLTHYFGPAATAH</sequence>
<dbReference type="PANTHER" id="PTHR43004">
    <property type="entry name" value="TRK SYSTEM POTASSIUM UPTAKE PROTEIN"/>
    <property type="match status" value="1"/>
</dbReference>
<feature type="domain" description="FAD-binding" evidence="4">
    <location>
        <begin position="5"/>
        <end position="341"/>
    </location>
</feature>
<dbReference type="AlphaFoldDB" id="A0A2T0GT24"/>
<dbReference type="Gene3D" id="3.30.70.2450">
    <property type="match status" value="1"/>
</dbReference>
<dbReference type="InterPro" id="IPR036188">
    <property type="entry name" value="FAD/NAD-bd_sf"/>
</dbReference>
<evidence type="ECO:0000259" key="4">
    <source>
        <dbReference type="Pfam" id="PF01494"/>
    </source>
</evidence>
<reference evidence="5 6" key="1">
    <citation type="submission" date="2018-03" db="EMBL/GenBank/DDBJ databases">
        <title>Actinopolyspora mortivallis from Sahara, screening for active biomolecules.</title>
        <authorList>
            <person name="Selama O."/>
            <person name="Wellington E.M.H."/>
            <person name="Hacene H."/>
        </authorList>
    </citation>
    <scope>NUCLEOTIDE SEQUENCE [LARGE SCALE GENOMIC DNA]</scope>
    <source>
        <strain evidence="5 6">M5A</strain>
    </source>
</reference>
<protein>
    <recommendedName>
        <fullName evidence="4">FAD-binding domain-containing protein</fullName>
    </recommendedName>
</protein>
<evidence type="ECO:0000256" key="3">
    <source>
        <dbReference type="ARBA" id="ARBA00022827"/>
    </source>
</evidence>
<dbReference type="Proteomes" id="UP000239352">
    <property type="component" value="Unassembled WGS sequence"/>
</dbReference>
<evidence type="ECO:0000256" key="2">
    <source>
        <dbReference type="ARBA" id="ARBA00022630"/>
    </source>
</evidence>
<name>A0A2T0GT24_ACTMO</name>
<dbReference type="PRINTS" id="PR00420">
    <property type="entry name" value="RNGMNOXGNASE"/>
</dbReference>
<dbReference type="Gene3D" id="3.50.50.60">
    <property type="entry name" value="FAD/NAD(P)-binding domain"/>
    <property type="match status" value="2"/>
</dbReference>
<dbReference type="InParanoid" id="A0A2T0GT24"/>
<organism evidence="5 6">
    <name type="scientific">Actinopolyspora mortivallis</name>
    <dbReference type="NCBI Taxonomy" id="33906"/>
    <lineage>
        <taxon>Bacteria</taxon>
        <taxon>Bacillati</taxon>
        <taxon>Actinomycetota</taxon>
        <taxon>Actinomycetes</taxon>
        <taxon>Actinopolysporales</taxon>
        <taxon>Actinopolysporaceae</taxon>
        <taxon>Actinopolyspora</taxon>
    </lineage>
</organism>
<gene>
    <name evidence="5" type="ORF">CEP50_16480</name>
</gene>
<keyword evidence="2" id="KW-0285">Flavoprotein</keyword>
<keyword evidence="6" id="KW-1185">Reference proteome</keyword>
<dbReference type="PANTHER" id="PTHR43004:SF19">
    <property type="entry name" value="BINDING MONOOXYGENASE, PUTATIVE (JCVI)-RELATED"/>
    <property type="match status" value="1"/>
</dbReference>
<keyword evidence="3" id="KW-0274">FAD</keyword>
<proteinExistence type="predicted"/>
<dbReference type="GO" id="GO:0016709">
    <property type="term" value="F:oxidoreductase activity, acting on paired donors, with incorporation or reduction of molecular oxygen, NAD(P)H as one donor, and incorporation of one atom of oxygen"/>
    <property type="evidence" value="ECO:0007669"/>
    <property type="project" value="UniProtKB-ARBA"/>
</dbReference>
<dbReference type="Pfam" id="PF21274">
    <property type="entry name" value="Rng_hyd_C"/>
    <property type="match status" value="1"/>
</dbReference>
<evidence type="ECO:0000313" key="5">
    <source>
        <dbReference type="EMBL" id="PRW62265.1"/>
    </source>
</evidence>
<dbReference type="Pfam" id="PF01494">
    <property type="entry name" value="FAD_binding_3"/>
    <property type="match status" value="1"/>
</dbReference>
<dbReference type="GO" id="GO:0071949">
    <property type="term" value="F:FAD binding"/>
    <property type="evidence" value="ECO:0007669"/>
    <property type="project" value="InterPro"/>
</dbReference>
<dbReference type="InterPro" id="IPR050641">
    <property type="entry name" value="RIFMO-like"/>
</dbReference>
<evidence type="ECO:0000256" key="1">
    <source>
        <dbReference type="ARBA" id="ARBA00001974"/>
    </source>
</evidence>
<comment type="cofactor">
    <cofactor evidence="1">
        <name>FAD</name>
        <dbReference type="ChEBI" id="CHEBI:57692"/>
    </cofactor>
</comment>
<dbReference type="EMBL" id="PVSR01000037">
    <property type="protein sequence ID" value="PRW62265.1"/>
    <property type="molecule type" value="Genomic_DNA"/>
</dbReference>